<proteinExistence type="predicted"/>
<sequence>MKGGDRCERCGGTGGLLERNTEVEPVSEHEKNADPVLITEAAPSYDDELAARKRKYILTMGMRFPCIILAGIFYHTWWLALALLVLSIPLPWIAVLVANDRPPRKSEKVSRYQRETHKLDSAEHRTIDG</sequence>
<gene>
    <name evidence="1" type="ORF">SAMN05421630_101583</name>
</gene>
<name>A0A1G6J9B6_9PSEU</name>
<reference evidence="1 2" key="1">
    <citation type="submission" date="2016-10" db="EMBL/GenBank/DDBJ databases">
        <authorList>
            <person name="de Groot N.N."/>
        </authorList>
    </citation>
    <scope>NUCLEOTIDE SEQUENCE [LARGE SCALE GENOMIC DNA]</scope>
    <source>
        <strain evidence="1 2">CGMCC 4.5506</strain>
    </source>
</reference>
<dbReference type="InterPro" id="IPR021449">
    <property type="entry name" value="DUF3099"/>
</dbReference>
<dbReference type="AlphaFoldDB" id="A0A1G6J9B6"/>
<dbReference type="STRING" id="530584.SAMN05421630_101583"/>
<accession>A0A1G6J9B6</accession>
<dbReference type="EMBL" id="FMZE01000001">
    <property type="protein sequence ID" value="SDC14516.1"/>
    <property type="molecule type" value="Genomic_DNA"/>
</dbReference>
<dbReference type="Proteomes" id="UP000199494">
    <property type="component" value="Unassembled WGS sequence"/>
</dbReference>
<evidence type="ECO:0000313" key="2">
    <source>
        <dbReference type="Proteomes" id="UP000199494"/>
    </source>
</evidence>
<protein>
    <submittedName>
        <fullName evidence="1">Uncharacterized protein</fullName>
    </submittedName>
</protein>
<evidence type="ECO:0000313" key="1">
    <source>
        <dbReference type="EMBL" id="SDC14516.1"/>
    </source>
</evidence>
<organism evidence="1 2">
    <name type="scientific">Prauserella marina</name>
    <dbReference type="NCBI Taxonomy" id="530584"/>
    <lineage>
        <taxon>Bacteria</taxon>
        <taxon>Bacillati</taxon>
        <taxon>Actinomycetota</taxon>
        <taxon>Actinomycetes</taxon>
        <taxon>Pseudonocardiales</taxon>
        <taxon>Pseudonocardiaceae</taxon>
        <taxon>Prauserella</taxon>
    </lineage>
</organism>
<dbReference type="Pfam" id="PF11298">
    <property type="entry name" value="DUF3099"/>
    <property type="match status" value="1"/>
</dbReference>
<keyword evidence="2" id="KW-1185">Reference proteome</keyword>
<dbReference type="OrthoDB" id="5188998at2"/>